<evidence type="ECO:0000256" key="6">
    <source>
        <dbReference type="ARBA" id="ARBA00022683"/>
    </source>
</evidence>
<evidence type="ECO:0000256" key="4">
    <source>
        <dbReference type="ARBA" id="ARBA00022553"/>
    </source>
</evidence>
<dbReference type="GO" id="GO:0005737">
    <property type="term" value="C:cytoplasm"/>
    <property type="evidence" value="ECO:0007669"/>
    <property type="project" value="UniProtKB-SubCell"/>
</dbReference>
<comment type="function">
    <text evidence="8">The phosphoenolpyruvate-dependent sugar phosphotransferase system (sugar PTS), a major carbohydrate active transport system, catalyzes the phosphorylation of incoming sugar substrates concomitantly with their translocation across the cell membrane. The enzyme II UlaABC PTS system is involved in ascorbate transport.</text>
</comment>
<name>A0A845R3V4_9CLOT</name>
<evidence type="ECO:0000256" key="2">
    <source>
        <dbReference type="ARBA" id="ARBA00022448"/>
    </source>
</evidence>
<evidence type="ECO:0000259" key="11">
    <source>
        <dbReference type="PROSITE" id="PS51094"/>
    </source>
</evidence>
<dbReference type="Proteomes" id="UP000467132">
    <property type="component" value="Unassembled WGS sequence"/>
</dbReference>
<keyword evidence="2" id="KW-0813">Transport</keyword>
<protein>
    <recommendedName>
        <fullName evidence="9">Ascorbate-specific PTS system EIIA component</fullName>
    </recommendedName>
    <alternativeName>
        <fullName evidence="10">Ascorbate-specific phosphotransferase enzyme IIA component</fullName>
    </alternativeName>
</protein>
<evidence type="ECO:0000313" key="12">
    <source>
        <dbReference type="EMBL" id="NBI07193.1"/>
    </source>
</evidence>
<dbReference type="InterPro" id="IPR051351">
    <property type="entry name" value="Ascorbate-PTS_EIIA_comp"/>
</dbReference>
<keyword evidence="6" id="KW-0598">Phosphotransferase system</keyword>
<feature type="domain" description="PTS EIIA type-2" evidence="11">
    <location>
        <begin position="4"/>
        <end position="147"/>
    </location>
</feature>
<dbReference type="InterPro" id="IPR016152">
    <property type="entry name" value="PTrfase/Anion_transptr"/>
</dbReference>
<keyword evidence="3" id="KW-0963">Cytoplasm</keyword>
<comment type="subcellular location">
    <subcellularLocation>
        <location evidence="1">Cytoplasm</location>
    </subcellularLocation>
</comment>
<accession>A0A845R3V4</accession>
<dbReference type="Gene3D" id="3.40.930.10">
    <property type="entry name" value="Mannitol-specific EII, Chain A"/>
    <property type="match status" value="1"/>
</dbReference>
<dbReference type="RefSeq" id="WP_160197655.1">
    <property type="nucleotide sequence ID" value="NZ_QXXA01000010.1"/>
</dbReference>
<dbReference type="EMBL" id="QXXA01000010">
    <property type="protein sequence ID" value="NBI07193.1"/>
    <property type="molecule type" value="Genomic_DNA"/>
</dbReference>
<dbReference type="CDD" id="cd00211">
    <property type="entry name" value="PTS_IIA_fru"/>
    <property type="match status" value="1"/>
</dbReference>
<dbReference type="PANTHER" id="PTHR36203">
    <property type="entry name" value="ASCORBATE-SPECIFIC PTS SYSTEM EIIA COMPONENT"/>
    <property type="match status" value="1"/>
</dbReference>
<dbReference type="GO" id="GO:0016301">
    <property type="term" value="F:kinase activity"/>
    <property type="evidence" value="ECO:0007669"/>
    <property type="project" value="UniProtKB-KW"/>
</dbReference>
<proteinExistence type="predicted"/>
<dbReference type="PROSITE" id="PS51094">
    <property type="entry name" value="PTS_EIIA_TYPE_2"/>
    <property type="match status" value="1"/>
</dbReference>
<evidence type="ECO:0000256" key="3">
    <source>
        <dbReference type="ARBA" id="ARBA00022490"/>
    </source>
</evidence>
<keyword evidence="5" id="KW-0808">Transferase</keyword>
<organism evidence="12 13">
    <name type="scientific">Senegalia massiliensis</name>
    <dbReference type="NCBI Taxonomy" id="1720316"/>
    <lineage>
        <taxon>Bacteria</taxon>
        <taxon>Bacillati</taxon>
        <taxon>Bacillota</taxon>
        <taxon>Clostridia</taxon>
        <taxon>Eubacteriales</taxon>
        <taxon>Clostridiaceae</taxon>
        <taxon>Senegalia</taxon>
    </lineage>
</organism>
<dbReference type="AlphaFoldDB" id="A0A845R3V4"/>
<reference evidence="12 13" key="1">
    <citation type="submission" date="2018-08" db="EMBL/GenBank/DDBJ databases">
        <title>Murine metabolic-syndrome-specific gut microbial biobank.</title>
        <authorList>
            <person name="Liu C."/>
        </authorList>
    </citation>
    <scope>NUCLEOTIDE SEQUENCE [LARGE SCALE GENOMIC DNA]</scope>
    <source>
        <strain evidence="12 13">583</strain>
    </source>
</reference>
<keyword evidence="7" id="KW-0418">Kinase</keyword>
<keyword evidence="4" id="KW-0597">Phosphoprotein</keyword>
<keyword evidence="12" id="KW-0762">Sugar transport</keyword>
<sequence>MIKDLFSKNTIATNLNVDTWQDAVKAAGSLMLEEGLIEEQYIDSMINKVKELGPYIVIAPGIAMPHSRPEDGVNKTGMSLITLEKGINFGHEKNDPVTLVIALAAKDNKSHISSLAELMDVLGNQELLNKILSSDSSEEIYELLNKN</sequence>
<keyword evidence="13" id="KW-1185">Reference proteome</keyword>
<evidence type="ECO:0000256" key="10">
    <source>
        <dbReference type="ARBA" id="ARBA00042072"/>
    </source>
</evidence>
<dbReference type="InterPro" id="IPR002178">
    <property type="entry name" value="PTS_EIIA_type-2_dom"/>
</dbReference>
<dbReference type="OrthoDB" id="369398at2"/>
<gene>
    <name evidence="12" type="ORF">D3Z33_10045</name>
</gene>
<dbReference type="Pfam" id="PF00359">
    <property type="entry name" value="PTS_EIIA_2"/>
    <property type="match status" value="1"/>
</dbReference>
<dbReference type="PANTHER" id="PTHR36203:SF1">
    <property type="entry name" value="ASCORBATE-SPECIFIC PTS SYSTEM EIIA COMPONENT"/>
    <property type="match status" value="1"/>
</dbReference>
<evidence type="ECO:0000313" key="13">
    <source>
        <dbReference type="Proteomes" id="UP000467132"/>
    </source>
</evidence>
<evidence type="ECO:0000256" key="8">
    <source>
        <dbReference type="ARBA" id="ARBA00037387"/>
    </source>
</evidence>
<evidence type="ECO:0000256" key="9">
    <source>
        <dbReference type="ARBA" id="ARBA00041175"/>
    </source>
</evidence>
<dbReference type="SUPFAM" id="SSF55804">
    <property type="entry name" value="Phoshotransferase/anion transport protein"/>
    <property type="match status" value="1"/>
</dbReference>
<evidence type="ECO:0000256" key="5">
    <source>
        <dbReference type="ARBA" id="ARBA00022679"/>
    </source>
</evidence>
<evidence type="ECO:0000256" key="1">
    <source>
        <dbReference type="ARBA" id="ARBA00004496"/>
    </source>
</evidence>
<comment type="caution">
    <text evidence="12">The sequence shown here is derived from an EMBL/GenBank/DDBJ whole genome shotgun (WGS) entry which is preliminary data.</text>
</comment>
<dbReference type="GO" id="GO:0009401">
    <property type="term" value="P:phosphoenolpyruvate-dependent sugar phosphotransferase system"/>
    <property type="evidence" value="ECO:0007669"/>
    <property type="project" value="UniProtKB-KW"/>
</dbReference>
<evidence type="ECO:0000256" key="7">
    <source>
        <dbReference type="ARBA" id="ARBA00022777"/>
    </source>
</evidence>